<feature type="compositionally biased region" description="Basic residues" evidence="1">
    <location>
        <begin position="238"/>
        <end position="248"/>
    </location>
</feature>
<evidence type="ECO:0000256" key="1">
    <source>
        <dbReference type="SAM" id="MobiDB-lite"/>
    </source>
</evidence>
<organism evidence="2 3">
    <name type="scientific">Pleurostoma richardsiae</name>
    <dbReference type="NCBI Taxonomy" id="41990"/>
    <lineage>
        <taxon>Eukaryota</taxon>
        <taxon>Fungi</taxon>
        <taxon>Dikarya</taxon>
        <taxon>Ascomycota</taxon>
        <taxon>Pezizomycotina</taxon>
        <taxon>Sordariomycetes</taxon>
        <taxon>Sordariomycetidae</taxon>
        <taxon>Calosphaeriales</taxon>
        <taxon>Pleurostomataceae</taxon>
        <taxon>Pleurostoma</taxon>
    </lineage>
</organism>
<feature type="compositionally biased region" description="Basic residues" evidence="1">
    <location>
        <begin position="24"/>
        <end position="34"/>
    </location>
</feature>
<sequence length="260" mass="27861">MGKGKKDKPSGGKDDRDRDDGRSKGKKASTKKHTVSSSMPSVPPDAEFEGRGHYAQGQQAPQYDFPAYGQPGPVDDAHQGNNDPGSQSWDSLENHPGSALGAAIPGSNDDGNIPTPRPTSRNRAAGSGNDLEDWNHGEHPWNSQGPRGHSPGDFARGYVDPSTRSGATHTGGYIPSNLSAEITYGQDVGYPHPTGTVTSQYPPTVSLSSEDNSSHDVQIDEEDEQWQEETPTAEKNSKSRKKDKRKDKHGSSSSSKKSGR</sequence>
<protein>
    <submittedName>
        <fullName evidence="2">Uncharacterized protein</fullName>
    </submittedName>
</protein>
<accession>A0AA38RPA2</accession>
<name>A0AA38RPA2_9PEZI</name>
<dbReference type="Proteomes" id="UP001174694">
    <property type="component" value="Unassembled WGS sequence"/>
</dbReference>
<evidence type="ECO:0000313" key="2">
    <source>
        <dbReference type="EMBL" id="KAJ9155643.1"/>
    </source>
</evidence>
<feature type="compositionally biased region" description="Polar residues" evidence="1">
    <location>
        <begin position="195"/>
        <end position="211"/>
    </location>
</feature>
<dbReference type="EMBL" id="JANBVO010000003">
    <property type="protein sequence ID" value="KAJ9155643.1"/>
    <property type="molecule type" value="Genomic_DNA"/>
</dbReference>
<comment type="caution">
    <text evidence="2">The sequence shown here is derived from an EMBL/GenBank/DDBJ whole genome shotgun (WGS) entry which is preliminary data.</text>
</comment>
<dbReference type="AlphaFoldDB" id="A0AA38RPA2"/>
<reference evidence="2" key="1">
    <citation type="submission" date="2022-07" db="EMBL/GenBank/DDBJ databases">
        <title>Fungi with potential for degradation of polypropylene.</title>
        <authorList>
            <person name="Gostincar C."/>
        </authorList>
    </citation>
    <scope>NUCLEOTIDE SEQUENCE</scope>
    <source>
        <strain evidence="2">EXF-13308</strain>
    </source>
</reference>
<feature type="compositionally biased region" description="Low complexity" evidence="1">
    <location>
        <begin position="251"/>
        <end position="260"/>
    </location>
</feature>
<evidence type="ECO:0000313" key="3">
    <source>
        <dbReference type="Proteomes" id="UP001174694"/>
    </source>
</evidence>
<feature type="region of interest" description="Disordered" evidence="1">
    <location>
        <begin position="1"/>
        <end position="260"/>
    </location>
</feature>
<feature type="compositionally biased region" description="Polar residues" evidence="1">
    <location>
        <begin position="79"/>
        <end position="91"/>
    </location>
</feature>
<keyword evidence="3" id="KW-1185">Reference proteome</keyword>
<feature type="compositionally biased region" description="Basic and acidic residues" evidence="1">
    <location>
        <begin position="7"/>
        <end position="23"/>
    </location>
</feature>
<gene>
    <name evidence="2" type="ORF">NKR23_g1923</name>
</gene>
<proteinExistence type="predicted"/>